<proteinExistence type="predicted"/>
<name>W4KF94_HETIT</name>
<dbReference type="InParanoid" id="W4KF94"/>
<accession>W4KF94</accession>
<keyword evidence="4" id="KW-1185">Reference proteome</keyword>
<feature type="transmembrane region" description="Helical" evidence="2">
    <location>
        <begin position="28"/>
        <end position="47"/>
    </location>
</feature>
<dbReference type="HOGENOM" id="CLU_438755_0_0_1"/>
<keyword evidence="2" id="KW-1133">Transmembrane helix</keyword>
<feature type="transmembrane region" description="Helical" evidence="2">
    <location>
        <begin position="148"/>
        <end position="170"/>
    </location>
</feature>
<evidence type="ECO:0000313" key="3">
    <source>
        <dbReference type="EMBL" id="ETW83980.1"/>
    </source>
</evidence>
<feature type="region of interest" description="Disordered" evidence="1">
    <location>
        <begin position="503"/>
        <end position="542"/>
    </location>
</feature>
<dbReference type="AlphaFoldDB" id="W4KF94"/>
<feature type="transmembrane region" description="Helical" evidence="2">
    <location>
        <begin position="291"/>
        <end position="308"/>
    </location>
</feature>
<feature type="transmembrane region" description="Helical" evidence="2">
    <location>
        <begin position="114"/>
        <end position="136"/>
    </location>
</feature>
<feature type="compositionally biased region" description="Low complexity" evidence="1">
    <location>
        <begin position="519"/>
        <end position="532"/>
    </location>
</feature>
<feature type="transmembrane region" description="Helical" evidence="2">
    <location>
        <begin position="228"/>
        <end position="250"/>
    </location>
</feature>
<evidence type="ECO:0000256" key="1">
    <source>
        <dbReference type="SAM" id="MobiDB-lite"/>
    </source>
</evidence>
<dbReference type="RefSeq" id="XP_009543703.1">
    <property type="nucleotide sequence ID" value="XM_009545408.1"/>
</dbReference>
<dbReference type="OrthoDB" id="3351491at2759"/>
<evidence type="ECO:0000256" key="2">
    <source>
        <dbReference type="SAM" id="Phobius"/>
    </source>
</evidence>
<feature type="region of interest" description="Disordered" evidence="1">
    <location>
        <begin position="358"/>
        <end position="418"/>
    </location>
</feature>
<dbReference type="KEGG" id="hir:HETIRDRAFT_432982"/>
<dbReference type="EMBL" id="KI925456">
    <property type="protein sequence ID" value="ETW83980.1"/>
    <property type="molecule type" value="Genomic_DNA"/>
</dbReference>
<dbReference type="GeneID" id="20674643"/>
<feature type="compositionally biased region" description="Polar residues" evidence="1">
    <location>
        <begin position="366"/>
        <end position="379"/>
    </location>
</feature>
<protein>
    <submittedName>
        <fullName evidence="3">Uncharacterized protein</fullName>
    </submittedName>
</protein>
<sequence length="623" mass="68803">MVQSILLPSTDVQDLDSTIRELLDHPDFRSISTFFLGWAFFSSLHYVQDSAFMRIQVRRCKGLFAHAHPGGRPVTAIEAGRERTEYLADRKHDPWYTRNAGSIERLRREESATLTFLLSVSFGIASLSQFFSLLSFGPGQTSQTSCAFVIAFGDIASQGARIIGLLLLGFELKRRHVLRWEFWLILACLAIVFALIFGDIAAGIGLVYRVAPSSIFVCFRKPYLPTSLLMSLITIILEVYLIVRFILLSAPRHLAFTALEDVHLVQAGSLLLLDILTIVPDSTKTNTLAQYIPFSIGAILVLAAFNARKNTPLPVVHMEIPAARSFLDMRPTIPSAANTTAAPWPFASFHNFSSSIQNDSNESRSWRPTSGISTSSHVYSESADHVDQPDVRTPEKLHFPLSNTENGLGSSFPSASQASPSNIQQRIMPFQAQFAESWETYPQPEGLPIRSRPKITVNVESLSLSPSPSVADTASIHPGNTLLSARSPGSTIFGSDIIRLASRKDRTKGRGAPSARTPSLYSRRSMVSSPSRSFRHQSWTTIPDMPDRLPDIYEASNHPHVPRTPTFGRRSILTQISPGEPLFPPPPPLRYVEEPSSSPSHPNRFKSDGIGSVKGPRPLPRPL</sequence>
<keyword evidence="2" id="KW-0472">Membrane</keyword>
<gene>
    <name evidence="3" type="ORF">HETIRDRAFT_432982</name>
</gene>
<organism evidence="3 4">
    <name type="scientific">Heterobasidion irregulare (strain TC 32-1)</name>
    <dbReference type="NCBI Taxonomy" id="747525"/>
    <lineage>
        <taxon>Eukaryota</taxon>
        <taxon>Fungi</taxon>
        <taxon>Dikarya</taxon>
        <taxon>Basidiomycota</taxon>
        <taxon>Agaricomycotina</taxon>
        <taxon>Agaricomycetes</taxon>
        <taxon>Russulales</taxon>
        <taxon>Bondarzewiaceae</taxon>
        <taxon>Heterobasidion</taxon>
        <taxon>Heterobasidion annosum species complex</taxon>
    </lineage>
</organism>
<dbReference type="eggNOG" id="ENOG502SQM6">
    <property type="taxonomic scope" value="Eukaryota"/>
</dbReference>
<feature type="region of interest" description="Disordered" evidence="1">
    <location>
        <begin position="576"/>
        <end position="623"/>
    </location>
</feature>
<dbReference type="Proteomes" id="UP000030671">
    <property type="component" value="Unassembled WGS sequence"/>
</dbReference>
<reference evidence="3 4" key="1">
    <citation type="journal article" date="2012" name="New Phytol.">
        <title>Insight into trade-off between wood decay and parasitism from the genome of a fungal forest pathogen.</title>
        <authorList>
            <person name="Olson A."/>
            <person name="Aerts A."/>
            <person name="Asiegbu F."/>
            <person name="Belbahri L."/>
            <person name="Bouzid O."/>
            <person name="Broberg A."/>
            <person name="Canback B."/>
            <person name="Coutinho P.M."/>
            <person name="Cullen D."/>
            <person name="Dalman K."/>
            <person name="Deflorio G."/>
            <person name="van Diepen L.T."/>
            <person name="Dunand C."/>
            <person name="Duplessis S."/>
            <person name="Durling M."/>
            <person name="Gonthier P."/>
            <person name="Grimwood J."/>
            <person name="Fossdal C.G."/>
            <person name="Hansson D."/>
            <person name="Henrissat B."/>
            <person name="Hietala A."/>
            <person name="Himmelstrand K."/>
            <person name="Hoffmeister D."/>
            <person name="Hogberg N."/>
            <person name="James T.Y."/>
            <person name="Karlsson M."/>
            <person name="Kohler A."/>
            <person name="Kues U."/>
            <person name="Lee Y.H."/>
            <person name="Lin Y.C."/>
            <person name="Lind M."/>
            <person name="Lindquist E."/>
            <person name="Lombard V."/>
            <person name="Lucas S."/>
            <person name="Lunden K."/>
            <person name="Morin E."/>
            <person name="Murat C."/>
            <person name="Park J."/>
            <person name="Raffaello T."/>
            <person name="Rouze P."/>
            <person name="Salamov A."/>
            <person name="Schmutz J."/>
            <person name="Solheim H."/>
            <person name="Stahlberg J."/>
            <person name="Velez H."/>
            <person name="de Vries R.P."/>
            <person name="Wiebenga A."/>
            <person name="Woodward S."/>
            <person name="Yakovlev I."/>
            <person name="Garbelotto M."/>
            <person name="Martin F."/>
            <person name="Grigoriev I.V."/>
            <person name="Stenlid J."/>
        </authorList>
    </citation>
    <scope>NUCLEOTIDE SEQUENCE [LARGE SCALE GENOMIC DNA]</scope>
    <source>
        <strain evidence="3 4">TC 32-1</strain>
    </source>
</reference>
<feature type="transmembrane region" description="Helical" evidence="2">
    <location>
        <begin position="182"/>
        <end position="208"/>
    </location>
</feature>
<evidence type="ECO:0000313" key="4">
    <source>
        <dbReference type="Proteomes" id="UP000030671"/>
    </source>
</evidence>
<keyword evidence="2" id="KW-0812">Transmembrane</keyword>
<feature type="compositionally biased region" description="Basic and acidic residues" evidence="1">
    <location>
        <begin position="382"/>
        <end position="398"/>
    </location>
</feature>